<keyword evidence="1" id="KW-0812">Transmembrane</keyword>
<sequence>MNRVKRLFWSFIVIVLALTPTWLFIGGRSLINPTWFFQEFFILGIGIWFLGGIQLVLAILCLYVLSIIQTLPPQRTRKAPVSLRGTPSEKKFGEVHEIKVK</sequence>
<reference evidence="2 3" key="1">
    <citation type="journal article" date="2016" name="Nat. Commun.">
        <title>Thousands of microbial genomes shed light on interconnected biogeochemical processes in an aquifer system.</title>
        <authorList>
            <person name="Anantharaman K."/>
            <person name="Brown C.T."/>
            <person name="Hug L.A."/>
            <person name="Sharon I."/>
            <person name="Castelle C.J."/>
            <person name="Probst A.J."/>
            <person name="Thomas B.C."/>
            <person name="Singh A."/>
            <person name="Wilkins M.J."/>
            <person name="Karaoz U."/>
            <person name="Brodie E.L."/>
            <person name="Williams K.H."/>
            <person name="Hubbard S.S."/>
            <person name="Banfield J.F."/>
        </authorList>
    </citation>
    <scope>NUCLEOTIDE SEQUENCE [LARGE SCALE GENOMIC DNA]</scope>
</reference>
<dbReference type="AlphaFoldDB" id="A0A1G2GVN1"/>
<dbReference type="EMBL" id="MHNW01000009">
    <property type="protein sequence ID" value="OGZ54272.1"/>
    <property type="molecule type" value="Genomic_DNA"/>
</dbReference>
<dbReference type="Proteomes" id="UP000179106">
    <property type="component" value="Unassembled WGS sequence"/>
</dbReference>
<comment type="caution">
    <text evidence="2">The sequence shown here is derived from an EMBL/GenBank/DDBJ whole genome shotgun (WGS) entry which is preliminary data.</text>
</comment>
<feature type="transmembrane region" description="Helical" evidence="1">
    <location>
        <begin position="7"/>
        <end position="25"/>
    </location>
</feature>
<name>A0A1G2GVN1_9BACT</name>
<gene>
    <name evidence="2" type="ORF">A3B25_02560</name>
</gene>
<keyword evidence="1" id="KW-0472">Membrane</keyword>
<protein>
    <submittedName>
        <fullName evidence="2">Uncharacterized protein</fullName>
    </submittedName>
</protein>
<evidence type="ECO:0000256" key="1">
    <source>
        <dbReference type="SAM" id="Phobius"/>
    </source>
</evidence>
<proteinExistence type="predicted"/>
<evidence type="ECO:0000313" key="3">
    <source>
        <dbReference type="Proteomes" id="UP000179106"/>
    </source>
</evidence>
<evidence type="ECO:0000313" key="2">
    <source>
        <dbReference type="EMBL" id="OGZ54272.1"/>
    </source>
</evidence>
<feature type="transmembrane region" description="Helical" evidence="1">
    <location>
        <begin position="45"/>
        <end position="68"/>
    </location>
</feature>
<accession>A0A1G2GVN1</accession>
<organism evidence="2 3">
    <name type="scientific">Candidatus Ryanbacteria bacterium RIFCSPLOWO2_01_FULL_48_26</name>
    <dbReference type="NCBI Taxonomy" id="1802126"/>
    <lineage>
        <taxon>Bacteria</taxon>
        <taxon>Candidatus Ryaniibacteriota</taxon>
    </lineage>
</organism>
<keyword evidence="1" id="KW-1133">Transmembrane helix</keyword>